<keyword evidence="3" id="KW-0378">Hydrolase</keyword>
<dbReference type="Pfam" id="PF05183">
    <property type="entry name" value="RdRP"/>
    <property type="match status" value="1"/>
</dbReference>
<dbReference type="SUPFAM" id="SSF56024">
    <property type="entry name" value="Phospholipase D/nuclease"/>
    <property type="match status" value="1"/>
</dbReference>
<comment type="catalytic activity">
    <reaction evidence="6">
        <text>RNA(n) + a ribonucleoside 5'-triphosphate = RNA(n+1) + diphosphate</text>
        <dbReference type="Rhea" id="RHEA:21248"/>
        <dbReference type="Rhea" id="RHEA-COMP:14527"/>
        <dbReference type="Rhea" id="RHEA-COMP:17342"/>
        <dbReference type="ChEBI" id="CHEBI:33019"/>
        <dbReference type="ChEBI" id="CHEBI:61557"/>
        <dbReference type="ChEBI" id="CHEBI:140395"/>
        <dbReference type="EC" id="2.7.7.48"/>
    </reaction>
</comment>
<dbReference type="InterPro" id="IPR001736">
    <property type="entry name" value="PLipase_D/transphosphatidylase"/>
</dbReference>
<evidence type="ECO:0000313" key="9">
    <source>
        <dbReference type="Proteomes" id="UP001642360"/>
    </source>
</evidence>
<comment type="caution">
    <text evidence="8">The sequence shown here is derived from an EMBL/GenBank/DDBJ whole genome shotgun (WGS) entry which is preliminary data.</text>
</comment>
<dbReference type="GO" id="GO:0004630">
    <property type="term" value="F:phospholipase D activity"/>
    <property type="evidence" value="ECO:0007669"/>
    <property type="project" value="UniProtKB-EC"/>
</dbReference>
<dbReference type="GO" id="GO:0003968">
    <property type="term" value="F:RNA-directed RNA polymerase activity"/>
    <property type="evidence" value="ECO:0007669"/>
    <property type="project" value="UniProtKB-KW"/>
</dbReference>
<dbReference type="Proteomes" id="UP001642360">
    <property type="component" value="Unassembled WGS sequence"/>
</dbReference>
<name>A0ABC8UN80_9AQUA</name>
<comment type="function">
    <text evidence="6">Probably involved in the RNA silencing pathway and required for the generation of small interfering RNAs (siRNAs).</text>
</comment>
<evidence type="ECO:0000256" key="4">
    <source>
        <dbReference type="ARBA" id="ARBA00022963"/>
    </source>
</evidence>
<evidence type="ECO:0000256" key="2">
    <source>
        <dbReference type="ARBA" id="ARBA00022737"/>
    </source>
</evidence>
<keyword evidence="6" id="KW-0548">Nucleotidyltransferase</keyword>
<dbReference type="InterPro" id="IPR057596">
    <property type="entry name" value="RDRP_core"/>
</dbReference>
<keyword evidence="4" id="KW-0442">Lipid degradation</keyword>
<dbReference type="Pfam" id="PF00614">
    <property type="entry name" value="PLDc"/>
    <property type="match status" value="1"/>
</dbReference>
<dbReference type="AlphaFoldDB" id="A0ABC8UN80"/>
<evidence type="ECO:0000256" key="1">
    <source>
        <dbReference type="ARBA" id="ARBA00000798"/>
    </source>
</evidence>
<dbReference type="GO" id="GO:0003723">
    <property type="term" value="F:RNA binding"/>
    <property type="evidence" value="ECO:0007669"/>
    <property type="project" value="UniProtKB-KW"/>
</dbReference>
<dbReference type="GO" id="GO:0016042">
    <property type="term" value="P:lipid catabolic process"/>
    <property type="evidence" value="ECO:0007669"/>
    <property type="project" value="UniProtKB-KW"/>
</dbReference>
<evidence type="ECO:0000256" key="5">
    <source>
        <dbReference type="ARBA" id="ARBA00023098"/>
    </source>
</evidence>
<dbReference type="InterPro" id="IPR015679">
    <property type="entry name" value="PLipase_D_fam"/>
</dbReference>
<dbReference type="PANTHER" id="PTHR18896:SF115">
    <property type="entry name" value="PHOSPHOLIPASE D ALPHA 1"/>
    <property type="match status" value="1"/>
</dbReference>
<evidence type="ECO:0000256" key="3">
    <source>
        <dbReference type="ARBA" id="ARBA00022801"/>
    </source>
</evidence>
<reference evidence="8 9" key="1">
    <citation type="submission" date="2024-02" db="EMBL/GenBank/DDBJ databases">
        <authorList>
            <person name="Vignale AGUSTIN F."/>
            <person name="Sosa J E."/>
            <person name="Modenutti C."/>
        </authorList>
    </citation>
    <scope>NUCLEOTIDE SEQUENCE [LARGE SCALE GENOMIC DNA]</scope>
</reference>
<keyword evidence="6" id="KW-0696">RNA-directed RNA polymerase</keyword>
<comment type="catalytic activity">
    <reaction evidence="1">
        <text>a 1,2-diacyl-sn-glycero-3-phosphocholine + H2O = a 1,2-diacyl-sn-glycero-3-phosphate + choline + H(+)</text>
        <dbReference type="Rhea" id="RHEA:14445"/>
        <dbReference type="ChEBI" id="CHEBI:15354"/>
        <dbReference type="ChEBI" id="CHEBI:15377"/>
        <dbReference type="ChEBI" id="CHEBI:15378"/>
        <dbReference type="ChEBI" id="CHEBI:57643"/>
        <dbReference type="ChEBI" id="CHEBI:58608"/>
        <dbReference type="EC" id="3.1.4.4"/>
    </reaction>
</comment>
<dbReference type="SMART" id="SM00155">
    <property type="entry name" value="PLDc"/>
    <property type="match status" value="1"/>
</dbReference>
<gene>
    <name evidence="8" type="ORF">ILEXP_LOCUS52588</name>
</gene>
<feature type="domain" description="PLD phosphodiesterase" evidence="7">
    <location>
        <begin position="62"/>
        <end position="89"/>
    </location>
</feature>
<sequence length="242" mass="27991">MEMMYTDIAQALSAKGLTANLRDYLTFFCLGNREGQKMGEYTPLEKSDPDTDYSRAQQARRFMIYVHANMMIVDDEYIIIGSANINQRSMDGARDSEPQNESEAIRIPQWHQAMSKELPVLQKMRLLPYQIWRGCKPLLDGKTIIEENSDSHLDIRKYFTKHMVNENLGTIWNVHVVHTDLSEYGALDEKCIKLAELAATAVDFPKTGKIVTMPFELKPKMYPYFMEKEEFQSSKSEILKPF</sequence>
<dbReference type="PANTHER" id="PTHR18896">
    <property type="entry name" value="PHOSPHOLIPASE D"/>
    <property type="match status" value="1"/>
</dbReference>
<keyword evidence="6" id="KW-0694">RNA-binding</keyword>
<keyword evidence="9" id="KW-1185">Reference proteome</keyword>
<evidence type="ECO:0000256" key="6">
    <source>
        <dbReference type="RuleBase" id="RU363098"/>
    </source>
</evidence>
<keyword evidence="5" id="KW-0443">Lipid metabolism</keyword>
<proteinExistence type="inferred from homology"/>
<dbReference type="EC" id="2.7.7.48" evidence="6"/>
<dbReference type="Gene3D" id="3.30.870.10">
    <property type="entry name" value="Endonuclease Chain A"/>
    <property type="match status" value="1"/>
</dbReference>
<keyword evidence="6" id="KW-0943">RNA-mediated gene silencing</keyword>
<dbReference type="EMBL" id="CAUOFW020008352">
    <property type="protein sequence ID" value="CAK9182439.1"/>
    <property type="molecule type" value="Genomic_DNA"/>
</dbReference>
<organism evidence="8 9">
    <name type="scientific">Ilex paraguariensis</name>
    <name type="common">yerba mate</name>
    <dbReference type="NCBI Taxonomy" id="185542"/>
    <lineage>
        <taxon>Eukaryota</taxon>
        <taxon>Viridiplantae</taxon>
        <taxon>Streptophyta</taxon>
        <taxon>Embryophyta</taxon>
        <taxon>Tracheophyta</taxon>
        <taxon>Spermatophyta</taxon>
        <taxon>Magnoliopsida</taxon>
        <taxon>eudicotyledons</taxon>
        <taxon>Gunneridae</taxon>
        <taxon>Pentapetalae</taxon>
        <taxon>asterids</taxon>
        <taxon>campanulids</taxon>
        <taxon>Aquifoliales</taxon>
        <taxon>Aquifoliaceae</taxon>
        <taxon>Ilex</taxon>
    </lineage>
</organism>
<keyword evidence="2" id="KW-0677">Repeat</keyword>
<comment type="similarity">
    <text evidence="6">Belongs to the RdRP family.</text>
</comment>
<dbReference type="PROSITE" id="PS50035">
    <property type="entry name" value="PLD"/>
    <property type="match status" value="1"/>
</dbReference>
<keyword evidence="6" id="KW-0808">Transferase</keyword>
<accession>A0ABC8UN80</accession>
<evidence type="ECO:0000259" key="7">
    <source>
        <dbReference type="PROSITE" id="PS50035"/>
    </source>
</evidence>
<protein>
    <recommendedName>
        <fullName evidence="6">RNA-dependent RNA polymerase</fullName>
        <ecNumber evidence="6">2.7.7.48</ecNumber>
    </recommendedName>
</protein>
<evidence type="ECO:0000313" key="8">
    <source>
        <dbReference type="EMBL" id="CAK9182439.1"/>
    </source>
</evidence>
<dbReference type="GO" id="GO:0031047">
    <property type="term" value="P:regulatory ncRNA-mediated gene silencing"/>
    <property type="evidence" value="ECO:0007669"/>
    <property type="project" value="UniProtKB-KW"/>
</dbReference>